<sequence>MSYSHSDTSHSTCHVQANKKNVFRVSVGDTTSCSSLSAAGPQTPPNINFGHKRFLSLTSMKASVQEPCIITDVFYTLPSLPSLESSPGSTKILDDSFLQDSTELSNVPSSISTFDIIGTLGRGTYGKVLLGTRPDDCGLRAIKVLQKSGMHRYGMEEVQRELRTLQLIAEQPISRSGAAFLQNMVEAFENERFVFIVLEYHPTPLSDLEISSRLRLGRVSGVPASISLPYTLSIAPSPQQVHAALHSLRLVSAELVLAVLFLHENGIIHQDLKPANVMVSTAGHVIVGDFGASSYMDTCGNGVTLQPTDVVTFTPLYAAPELQCRNTEGLVVFDERVDWWSLGVMLYELAMGSVPFRTGDCRTVGDFSHAFGEMEKISSSEEWWDTRFEEFIRDLLVHDPQHRINDQDVMDQPIFDPICDLWDEIAAMKHPPLPCPSMCSVDSDTYHCRMTMTIARSSPSLPPRRSISFAQTSKTSSPTPPLLHVPRRRTRD</sequence>
<reference evidence="13" key="1">
    <citation type="submission" date="2023-06" db="EMBL/GenBank/DDBJ databases">
        <authorList>
            <consortium name="Lawrence Berkeley National Laboratory"/>
            <person name="Ahrendt S."/>
            <person name="Sahu N."/>
            <person name="Indic B."/>
            <person name="Wong-Bajracharya J."/>
            <person name="Merenyi Z."/>
            <person name="Ke H.-M."/>
            <person name="Monk M."/>
            <person name="Kocsube S."/>
            <person name="Drula E."/>
            <person name="Lipzen A."/>
            <person name="Balint B."/>
            <person name="Henrissat B."/>
            <person name="Andreopoulos B."/>
            <person name="Martin F.M."/>
            <person name="Harder C.B."/>
            <person name="Rigling D."/>
            <person name="Ford K.L."/>
            <person name="Foster G.D."/>
            <person name="Pangilinan J."/>
            <person name="Papanicolaou A."/>
            <person name="Barry K."/>
            <person name="LaButti K."/>
            <person name="Viragh M."/>
            <person name="Koriabine M."/>
            <person name="Yan M."/>
            <person name="Riley R."/>
            <person name="Champramary S."/>
            <person name="Plett K.L."/>
            <person name="Tsai I.J."/>
            <person name="Slot J."/>
            <person name="Sipos G."/>
            <person name="Plett J."/>
            <person name="Nagy L.G."/>
            <person name="Grigoriev I.V."/>
        </authorList>
    </citation>
    <scope>NUCLEOTIDE SEQUENCE</scope>
    <source>
        <strain evidence="13">ICMP 16352</strain>
    </source>
</reference>
<dbReference type="GO" id="GO:0004674">
    <property type="term" value="F:protein serine/threonine kinase activity"/>
    <property type="evidence" value="ECO:0007669"/>
    <property type="project" value="UniProtKB-KW"/>
</dbReference>
<dbReference type="SUPFAM" id="SSF56112">
    <property type="entry name" value="Protein kinase-like (PK-like)"/>
    <property type="match status" value="1"/>
</dbReference>
<evidence type="ECO:0000256" key="2">
    <source>
        <dbReference type="ARBA" id="ARBA00022527"/>
    </source>
</evidence>
<evidence type="ECO:0000256" key="11">
    <source>
        <dbReference type="SAM" id="MobiDB-lite"/>
    </source>
</evidence>
<dbReference type="GO" id="GO:0005524">
    <property type="term" value="F:ATP binding"/>
    <property type="evidence" value="ECO:0007669"/>
    <property type="project" value="UniProtKB-UniRule"/>
</dbReference>
<feature type="compositionally biased region" description="Low complexity" evidence="11">
    <location>
        <begin position="457"/>
        <end position="468"/>
    </location>
</feature>
<dbReference type="GO" id="GO:0035556">
    <property type="term" value="P:intracellular signal transduction"/>
    <property type="evidence" value="ECO:0007669"/>
    <property type="project" value="TreeGrafter"/>
</dbReference>
<comment type="catalytic activity">
    <reaction evidence="8">
        <text>L-seryl-[protein] + ATP = O-phospho-L-seryl-[protein] + ADP + H(+)</text>
        <dbReference type="Rhea" id="RHEA:17989"/>
        <dbReference type="Rhea" id="RHEA-COMP:9863"/>
        <dbReference type="Rhea" id="RHEA-COMP:11604"/>
        <dbReference type="ChEBI" id="CHEBI:15378"/>
        <dbReference type="ChEBI" id="CHEBI:29999"/>
        <dbReference type="ChEBI" id="CHEBI:30616"/>
        <dbReference type="ChEBI" id="CHEBI:83421"/>
        <dbReference type="ChEBI" id="CHEBI:456216"/>
        <dbReference type="EC" id="2.7.11.1"/>
    </reaction>
</comment>
<evidence type="ECO:0000256" key="6">
    <source>
        <dbReference type="ARBA" id="ARBA00022840"/>
    </source>
</evidence>
<dbReference type="InterPro" id="IPR011009">
    <property type="entry name" value="Kinase-like_dom_sf"/>
</dbReference>
<evidence type="ECO:0000259" key="12">
    <source>
        <dbReference type="PROSITE" id="PS50011"/>
    </source>
</evidence>
<evidence type="ECO:0000256" key="10">
    <source>
        <dbReference type="RuleBase" id="RU000304"/>
    </source>
</evidence>
<evidence type="ECO:0000256" key="4">
    <source>
        <dbReference type="ARBA" id="ARBA00022741"/>
    </source>
</evidence>
<evidence type="ECO:0000256" key="8">
    <source>
        <dbReference type="ARBA" id="ARBA00048679"/>
    </source>
</evidence>
<dbReference type="InterPro" id="IPR000719">
    <property type="entry name" value="Prot_kinase_dom"/>
</dbReference>
<evidence type="ECO:0000256" key="5">
    <source>
        <dbReference type="ARBA" id="ARBA00022777"/>
    </source>
</evidence>
<evidence type="ECO:0000256" key="9">
    <source>
        <dbReference type="PROSITE-ProRule" id="PRU10141"/>
    </source>
</evidence>
<feature type="domain" description="Protein kinase" evidence="12">
    <location>
        <begin position="114"/>
        <end position="415"/>
    </location>
</feature>
<keyword evidence="3" id="KW-0808">Transferase</keyword>
<dbReference type="PROSITE" id="PS00107">
    <property type="entry name" value="PROTEIN_KINASE_ATP"/>
    <property type="match status" value="1"/>
</dbReference>
<dbReference type="PANTHER" id="PTHR24356:SF1">
    <property type="entry name" value="SERINE_THREONINE-PROTEIN KINASE GREATWALL"/>
    <property type="match status" value="1"/>
</dbReference>
<dbReference type="InterPro" id="IPR050236">
    <property type="entry name" value="Ser_Thr_kinase_AGC"/>
</dbReference>
<feature type="region of interest" description="Disordered" evidence="11">
    <location>
        <begin position="457"/>
        <end position="492"/>
    </location>
</feature>
<feature type="binding site" evidence="9">
    <location>
        <position position="143"/>
    </location>
    <ligand>
        <name>ATP</name>
        <dbReference type="ChEBI" id="CHEBI:30616"/>
    </ligand>
</feature>
<keyword evidence="2 10" id="KW-0723">Serine/threonine-protein kinase</keyword>
<comment type="similarity">
    <text evidence="10">Belongs to the protein kinase superfamily.</text>
</comment>
<proteinExistence type="inferred from homology"/>
<dbReference type="EMBL" id="JAUEPR010000005">
    <property type="protein sequence ID" value="KAK0484597.1"/>
    <property type="molecule type" value="Genomic_DNA"/>
</dbReference>
<keyword evidence="14" id="KW-1185">Reference proteome</keyword>
<name>A0AA39PHX3_9AGAR</name>
<dbReference type="Proteomes" id="UP001175227">
    <property type="component" value="Unassembled WGS sequence"/>
</dbReference>
<comment type="catalytic activity">
    <reaction evidence="7">
        <text>L-threonyl-[protein] + ATP = O-phospho-L-threonyl-[protein] + ADP + H(+)</text>
        <dbReference type="Rhea" id="RHEA:46608"/>
        <dbReference type="Rhea" id="RHEA-COMP:11060"/>
        <dbReference type="Rhea" id="RHEA-COMP:11605"/>
        <dbReference type="ChEBI" id="CHEBI:15378"/>
        <dbReference type="ChEBI" id="CHEBI:30013"/>
        <dbReference type="ChEBI" id="CHEBI:30616"/>
        <dbReference type="ChEBI" id="CHEBI:61977"/>
        <dbReference type="ChEBI" id="CHEBI:456216"/>
        <dbReference type="EC" id="2.7.11.1"/>
    </reaction>
</comment>
<keyword evidence="4 9" id="KW-0547">Nucleotide-binding</keyword>
<dbReference type="SMART" id="SM00220">
    <property type="entry name" value="S_TKc"/>
    <property type="match status" value="1"/>
</dbReference>
<keyword evidence="6 9" id="KW-0067">ATP-binding</keyword>
<dbReference type="Gene3D" id="3.30.200.20">
    <property type="entry name" value="Phosphorylase Kinase, domain 1"/>
    <property type="match status" value="1"/>
</dbReference>
<dbReference type="PROSITE" id="PS00108">
    <property type="entry name" value="PROTEIN_KINASE_ST"/>
    <property type="match status" value="1"/>
</dbReference>
<organism evidence="13 14">
    <name type="scientific">Armillaria novae-zelandiae</name>
    <dbReference type="NCBI Taxonomy" id="153914"/>
    <lineage>
        <taxon>Eukaryota</taxon>
        <taxon>Fungi</taxon>
        <taxon>Dikarya</taxon>
        <taxon>Basidiomycota</taxon>
        <taxon>Agaricomycotina</taxon>
        <taxon>Agaricomycetes</taxon>
        <taxon>Agaricomycetidae</taxon>
        <taxon>Agaricales</taxon>
        <taxon>Marasmiineae</taxon>
        <taxon>Physalacriaceae</taxon>
        <taxon>Armillaria</taxon>
    </lineage>
</organism>
<evidence type="ECO:0000313" key="14">
    <source>
        <dbReference type="Proteomes" id="UP001175227"/>
    </source>
</evidence>
<dbReference type="InterPro" id="IPR008271">
    <property type="entry name" value="Ser/Thr_kinase_AS"/>
</dbReference>
<dbReference type="Gene3D" id="1.10.510.10">
    <property type="entry name" value="Transferase(Phosphotransferase) domain 1"/>
    <property type="match status" value="1"/>
</dbReference>
<keyword evidence="5 13" id="KW-0418">Kinase</keyword>
<dbReference type="PROSITE" id="PS50011">
    <property type="entry name" value="PROTEIN_KINASE_DOM"/>
    <property type="match status" value="1"/>
</dbReference>
<accession>A0AA39PHX3</accession>
<evidence type="ECO:0000313" key="13">
    <source>
        <dbReference type="EMBL" id="KAK0484597.1"/>
    </source>
</evidence>
<dbReference type="PANTHER" id="PTHR24356">
    <property type="entry name" value="SERINE/THREONINE-PROTEIN KINASE"/>
    <property type="match status" value="1"/>
</dbReference>
<dbReference type="Pfam" id="PF00069">
    <property type="entry name" value="Pkinase"/>
    <property type="match status" value="1"/>
</dbReference>
<protein>
    <recommendedName>
        <fullName evidence="1">non-specific serine/threonine protein kinase</fullName>
        <ecNumber evidence="1">2.7.11.1</ecNumber>
    </recommendedName>
</protein>
<comment type="caution">
    <text evidence="13">The sequence shown here is derived from an EMBL/GenBank/DDBJ whole genome shotgun (WGS) entry which is preliminary data.</text>
</comment>
<dbReference type="EC" id="2.7.11.1" evidence="1"/>
<evidence type="ECO:0000256" key="3">
    <source>
        <dbReference type="ARBA" id="ARBA00022679"/>
    </source>
</evidence>
<evidence type="ECO:0000256" key="1">
    <source>
        <dbReference type="ARBA" id="ARBA00012513"/>
    </source>
</evidence>
<dbReference type="AlphaFoldDB" id="A0AA39PHX3"/>
<gene>
    <name evidence="13" type="ORF">IW261DRAFT_846984</name>
</gene>
<dbReference type="InterPro" id="IPR017441">
    <property type="entry name" value="Protein_kinase_ATP_BS"/>
</dbReference>
<evidence type="ECO:0000256" key="7">
    <source>
        <dbReference type="ARBA" id="ARBA00047899"/>
    </source>
</evidence>